<sequence>MCDVASSGCWQREALEIVTVFLATKLDDNHFILTRKSIKLYWTIHDLSLQSVIRPSILKRATNYAAPIPLPVPGRYGIYPECSGDRSEGRLWTFGGQPQSECFRILQVSICYPLRIDVRRANAALDIRSIEIHISAAQKRRKKEYTSLP</sequence>
<organism evidence="1 2">
    <name type="scientific">Armillaria solidipes</name>
    <dbReference type="NCBI Taxonomy" id="1076256"/>
    <lineage>
        <taxon>Eukaryota</taxon>
        <taxon>Fungi</taxon>
        <taxon>Dikarya</taxon>
        <taxon>Basidiomycota</taxon>
        <taxon>Agaricomycotina</taxon>
        <taxon>Agaricomycetes</taxon>
        <taxon>Agaricomycetidae</taxon>
        <taxon>Agaricales</taxon>
        <taxon>Marasmiineae</taxon>
        <taxon>Physalacriaceae</taxon>
        <taxon>Armillaria</taxon>
    </lineage>
</organism>
<protein>
    <submittedName>
        <fullName evidence="1">Uncharacterized protein</fullName>
    </submittedName>
</protein>
<dbReference type="Proteomes" id="UP000218334">
    <property type="component" value="Unassembled WGS sequence"/>
</dbReference>
<name>A0A2H3BEX5_9AGAR</name>
<dbReference type="EMBL" id="KZ293429">
    <property type="protein sequence ID" value="PBK69425.1"/>
    <property type="molecule type" value="Genomic_DNA"/>
</dbReference>
<keyword evidence="2" id="KW-1185">Reference proteome</keyword>
<evidence type="ECO:0000313" key="2">
    <source>
        <dbReference type="Proteomes" id="UP000218334"/>
    </source>
</evidence>
<evidence type="ECO:0000313" key="1">
    <source>
        <dbReference type="EMBL" id="PBK69425.1"/>
    </source>
</evidence>
<proteinExistence type="predicted"/>
<reference evidence="2" key="1">
    <citation type="journal article" date="2017" name="Nat. Ecol. Evol.">
        <title>Genome expansion and lineage-specific genetic innovations in the forest pathogenic fungi Armillaria.</title>
        <authorList>
            <person name="Sipos G."/>
            <person name="Prasanna A.N."/>
            <person name="Walter M.C."/>
            <person name="O'Connor E."/>
            <person name="Balint B."/>
            <person name="Krizsan K."/>
            <person name="Kiss B."/>
            <person name="Hess J."/>
            <person name="Varga T."/>
            <person name="Slot J."/>
            <person name="Riley R."/>
            <person name="Boka B."/>
            <person name="Rigling D."/>
            <person name="Barry K."/>
            <person name="Lee J."/>
            <person name="Mihaltcheva S."/>
            <person name="LaButti K."/>
            <person name="Lipzen A."/>
            <person name="Waldron R."/>
            <person name="Moloney N.M."/>
            <person name="Sperisen C."/>
            <person name="Kredics L."/>
            <person name="Vagvoelgyi C."/>
            <person name="Patrignani A."/>
            <person name="Fitzpatrick D."/>
            <person name="Nagy I."/>
            <person name="Doyle S."/>
            <person name="Anderson J.B."/>
            <person name="Grigoriev I.V."/>
            <person name="Gueldener U."/>
            <person name="Muensterkoetter M."/>
            <person name="Nagy L.G."/>
        </authorList>
    </citation>
    <scope>NUCLEOTIDE SEQUENCE [LARGE SCALE GENOMIC DNA]</scope>
    <source>
        <strain evidence="2">28-4</strain>
    </source>
</reference>
<accession>A0A2H3BEX5</accession>
<gene>
    <name evidence="1" type="ORF">ARMSODRAFT_162781</name>
</gene>
<dbReference type="AlphaFoldDB" id="A0A2H3BEX5"/>